<dbReference type="InterPro" id="IPR002035">
    <property type="entry name" value="VWF_A"/>
</dbReference>
<dbReference type="EMBL" id="CP039690">
    <property type="protein sequence ID" value="QCI68249.1"/>
    <property type="molecule type" value="Genomic_DNA"/>
</dbReference>
<dbReference type="PANTHER" id="PTHR22550:SF14">
    <property type="entry name" value="VWFA DOMAIN-CONTAINING PROTEIN"/>
    <property type="match status" value="1"/>
</dbReference>
<gene>
    <name evidence="4" type="ORF">E8M01_30895</name>
</gene>
<dbReference type="Gene3D" id="3.40.50.410">
    <property type="entry name" value="von Willebrand factor, type A domain"/>
    <property type="match status" value="1"/>
</dbReference>
<dbReference type="SUPFAM" id="SSF53300">
    <property type="entry name" value="vWA-like"/>
    <property type="match status" value="1"/>
</dbReference>
<evidence type="ECO:0000259" key="3">
    <source>
        <dbReference type="Pfam" id="PF13519"/>
    </source>
</evidence>
<keyword evidence="2" id="KW-0472">Membrane</keyword>
<dbReference type="InterPro" id="IPR050768">
    <property type="entry name" value="UPF0353/GerABKA_families"/>
</dbReference>
<protein>
    <submittedName>
        <fullName evidence="4">VWA domain-containing protein</fullName>
    </submittedName>
</protein>
<accession>A0A4D7B3B3</accession>
<dbReference type="KEGG" id="pstg:E8M01_30895"/>
<reference evidence="4 5" key="1">
    <citation type="submission" date="2019-04" db="EMBL/GenBank/DDBJ databases">
        <title>Phreatobacter aquaticus sp. nov.</title>
        <authorList>
            <person name="Choi A."/>
        </authorList>
    </citation>
    <scope>NUCLEOTIDE SEQUENCE [LARGE SCALE GENOMIC DNA]</scope>
    <source>
        <strain evidence="4 5">KCTC 52518</strain>
    </source>
</reference>
<evidence type="ECO:0000313" key="5">
    <source>
        <dbReference type="Proteomes" id="UP000298781"/>
    </source>
</evidence>
<name>A0A4D7B3B3_9HYPH</name>
<keyword evidence="2" id="KW-0812">Transmembrane</keyword>
<proteinExistence type="predicted"/>
<feature type="transmembrane region" description="Helical" evidence="2">
    <location>
        <begin position="6"/>
        <end position="27"/>
    </location>
</feature>
<dbReference type="SUPFAM" id="SSF48452">
    <property type="entry name" value="TPR-like"/>
    <property type="match status" value="1"/>
</dbReference>
<sequence>MSDLAFHFLRPIWLLAVLVPVAVAWILRRRHLALTSGHGVIAPHLLRHLIVGADQKRWLRPEYAVGAAVVLAIVGLAGPTWRKEPPPFAEDKAALAIVLNVSRSMATTDLKPSRLERAKQKVRDLLARRQGAKTGLIAYAGTAHVVMPPTDDPRVIEPFLEALAPDLMPRDGNEIAAATALAATMMASDHLGSTVLLITDGITPGVLDGARQVVVWAMLPDRDGSRIAAGRGADLVRAAAGSTDVDAVERRIATNFVAAQADNPESRWLDEGIWFALPAALIACGWFRRGFAVQLALALLLTLTLAPTAQAAESFRFADLWLTRDQQGRIAFDRGDYRQAARLFADPFWRGIAYYRTNDFFEAGRAFAEVPGRDGMLAFANAQARNHQWDKAIAAYQKLLASDPDDQDAKTNLAIVQAIFAAIEAERRKMEQDDQAPPDLPPDETRVDPSQQGGKRIEVQPGDVTTDAAAEAWMRSVQTRPASFLRAKFAIQSQAPAVRP</sequence>
<evidence type="ECO:0000313" key="4">
    <source>
        <dbReference type="EMBL" id="QCI68249.1"/>
    </source>
</evidence>
<organism evidence="4 5">
    <name type="scientific">Phreatobacter stygius</name>
    <dbReference type="NCBI Taxonomy" id="1940610"/>
    <lineage>
        <taxon>Bacteria</taxon>
        <taxon>Pseudomonadati</taxon>
        <taxon>Pseudomonadota</taxon>
        <taxon>Alphaproteobacteria</taxon>
        <taxon>Hyphomicrobiales</taxon>
        <taxon>Phreatobacteraceae</taxon>
        <taxon>Phreatobacter</taxon>
    </lineage>
</organism>
<keyword evidence="5" id="KW-1185">Reference proteome</keyword>
<dbReference type="Proteomes" id="UP000298781">
    <property type="component" value="Chromosome"/>
</dbReference>
<feature type="transmembrane region" description="Helical" evidence="2">
    <location>
        <begin position="63"/>
        <end position="81"/>
    </location>
</feature>
<dbReference type="PANTHER" id="PTHR22550">
    <property type="entry name" value="SPORE GERMINATION PROTEIN"/>
    <property type="match status" value="1"/>
</dbReference>
<keyword evidence="2" id="KW-1133">Transmembrane helix</keyword>
<dbReference type="InterPro" id="IPR011990">
    <property type="entry name" value="TPR-like_helical_dom_sf"/>
</dbReference>
<evidence type="ECO:0000256" key="1">
    <source>
        <dbReference type="SAM" id="MobiDB-lite"/>
    </source>
</evidence>
<feature type="domain" description="VWFA" evidence="3">
    <location>
        <begin position="96"/>
        <end position="201"/>
    </location>
</feature>
<dbReference type="AlphaFoldDB" id="A0A4D7B3B3"/>
<dbReference type="RefSeq" id="WP_136963668.1">
    <property type="nucleotide sequence ID" value="NZ_CP039690.1"/>
</dbReference>
<feature type="region of interest" description="Disordered" evidence="1">
    <location>
        <begin position="427"/>
        <end position="464"/>
    </location>
</feature>
<dbReference type="Pfam" id="PF13519">
    <property type="entry name" value="VWA_2"/>
    <property type="match status" value="1"/>
</dbReference>
<evidence type="ECO:0000256" key="2">
    <source>
        <dbReference type="SAM" id="Phobius"/>
    </source>
</evidence>
<dbReference type="InterPro" id="IPR036465">
    <property type="entry name" value="vWFA_dom_sf"/>
</dbReference>
<dbReference type="OrthoDB" id="9807628at2"/>
<dbReference type="Gene3D" id="1.25.40.10">
    <property type="entry name" value="Tetratricopeptide repeat domain"/>
    <property type="match status" value="1"/>
</dbReference>